<dbReference type="KEGG" id="mgad:MGAD_51480"/>
<proteinExistence type="predicted"/>
<sequence>MRPPRPVDVGAQLGCEQKANGAGQPARPRQAVHDKGLAEDDFFWSLSEKVGFCVGSVELVRLSATCG</sequence>
<dbReference type="Proteomes" id="UP000466187">
    <property type="component" value="Chromosome"/>
</dbReference>
<protein>
    <submittedName>
        <fullName evidence="1">Uncharacterized protein</fullName>
    </submittedName>
</protein>
<name>A0A7I7WWE0_MYCGU</name>
<dbReference type="EMBL" id="AP022608">
    <property type="protein sequence ID" value="BBZ20813.1"/>
    <property type="molecule type" value="Genomic_DNA"/>
</dbReference>
<accession>A0A7I7WWE0</accession>
<gene>
    <name evidence="1" type="ORF">MGAD_51480</name>
</gene>
<evidence type="ECO:0000313" key="2">
    <source>
        <dbReference type="Proteomes" id="UP000466187"/>
    </source>
</evidence>
<evidence type="ECO:0000313" key="1">
    <source>
        <dbReference type="EMBL" id="BBZ20813.1"/>
    </source>
</evidence>
<dbReference type="AlphaFoldDB" id="A0A7I7WWE0"/>
<organism evidence="1 2">
    <name type="scientific">Mycolicibacterium gadium</name>
    <name type="common">Mycobacterium gadium</name>
    <dbReference type="NCBI Taxonomy" id="1794"/>
    <lineage>
        <taxon>Bacteria</taxon>
        <taxon>Bacillati</taxon>
        <taxon>Actinomycetota</taxon>
        <taxon>Actinomycetes</taxon>
        <taxon>Mycobacteriales</taxon>
        <taxon>Mycobacteriaceae</taxon>
        <taxon>Mycolicibacterium</taxon>
    </lineage>
</organism>
<reference evidence="1 2" key="1">
    <citation type="journal article" date="2019" name="Emerg. Microbes Infect.">
        <title>Comprehensive subspecies identification of 175 nontuberculous mycobacteria species based on 7547 genomic profiles.</title>
        <authorList>
            <person name="Matsumoto Y."/>
            <person name="Kinjo T."/>
            <person name="Motooka D."/>
            <person name="Nabeya D."/>
            <person name="Jung N."/>
            <person name="Uechi K."/>
            <person name="Horii T."/>
            <person name="Iida T."/>
            <person name="Fujita J."/>
            <person name="Nakamura S."/>
        </authorList>
    </citation>
    <scope>NUCLEOTIDE SEQUENCE [LARGE SCALE GENOMIC DNA]</scope>
    <source>
        <strain evidence="1 2">JCM 12688</strain>
    </source>
</reference>